<evidence type="ECO:0000256" key="2">
    <source>
        <dbReference type="ARBA" id="ARBA00023163"/>
    </source>
</evidence>
<dbReference type="InterPro" id="IPR050661">
    <property type="entry name" value="BglG_antiterminators"/>
</dbReference>
<dbReference type="Proteomes" id="UP000278327">
    <property type="component" value="Unassembled WGS sequence"/>
</dbReference>
<evidence type="ECO:0008006" key="5">
    <source>
        <dbReference type="Google" id="ProtNLM"/>
    </source>
</evidence>
<gene>
    <name evidence="3" type="ORF">DMP10_12015</name>
</gene>
<accession>A0A3N0AN26</accession>
<dbReference type="EMBL" id="QICA01000032">
    <property type="protein sequence ID" value="RNL35517.1"/>
    <property type="molecule type" value="Genomic_DNA"/>
</dbReference>
<protein>
    <recommendedName>
        <fullName evidence="5">HTH domain-containing protein</fullName>
    </recommendedName>
</protein>
<sequence>MNARQGSLLRALLNEAEYKTCAWYAHLLGCSEKTVRTDVKAIDGFLRHEGFASCVSRRRGSGLRLVLAAHEANRLSRLLDESEAAMHPRFERLCRELVVLTCTPGPHTVESLTRAVFTNKQQMQSDLHWWQRVLVGRGLAVRTGRRIEFVGAEWTQRGFLMSVLFSFPPQAVRRRIEPLLLDAASGCDQRFFDRCIEEVQDNLGFTLSSNARWQLGVYLRIMVARIQMGHVIADRPLTGELSGFFAGLGARLSRHFGIAVNEAEMGLLQDMANCCTWQWSAELMERYEPNDRARAMAADIAAACEAAFGEPVPASLIRPLGILVESGLTRRACGLVVQNPNELAVKYDSMDGMCLLSSVLCEVPALVEARLHTSDYTRLVLVLVEYLERVGSLRHYRVGLVVNSGIDLALWGRYRIEKLSSRVQVVDVIAENEVLSACARPSSPLLDRFDFLVSFEPLPVDFPSVTISSLVDERDLERIVEAIPLWRRGREAQVPCERVRLTVPATPSALLPTVHRDLVASGAVSLGLERFRWLVRTLGFIRERSLVLAWCGEGVERTAVHLYDLDGGPQLAGKRCAQVALLLVHPDDRGDLTPLTERFKRLLESQGAEGTEAAEDDFFPGFPELRGAF</sequence>
<keyword evidence="4" id="KW-1185">Reference proteome</keyword>
<keyword evidence="2" id="KW-0804">Transcription</keyword>
<evidence type="ECO:0000313" key="4">
    <source>
        <dbReference type="Proteomes" id="UP000278327"/>
    </source>
</evidence>
<dbReference type="RefSeq" id="WP_117284832.1">
    <property type="nucleotide sequence ID" value="NZ_JAMTCE010000027.1"/>
</dbReference>
<evidence type="ECO:0000256" key="1">
    <source>
        <dbReference type="ARBA" id="ARBA00023015"/>
    </source>
</evidence>
<comment type="caution">
    <text evidence="3">The sequence shown here is derived from an EMBL/GenBank/DDBJ whole genome shotgun (WGS) entry which is preliminary data.</text>
</comment>
<dbReference type="PANTHER" id="PTHR30185:SF18">
    <property type="entry name" value="TRANSCRIPTIONAL REGULATOR MTLR"/>
    <property type="match status" value="1"/>
</dbReference>
<organism evidence="3 4">
    <name type="scientific">Adlercreutzia equolifaciens subsp. celatus DSM 18785</name>
    <dbReference type="NCBI Taxonomy" id="1121021"/>
    <lineage>
        <taxon>Bacteria</taxon>
        <taxon>Bacillati</taxon>
        <taxon>Actinomycetota</taxon>
        <taxon>Coriobacteriia</taxon>
        <taxon>Eggerthellales</taxon>
        <taxon>Eggerthellaceae</taxon>
        <taxon>Adlercreutzia</taxon>
    </lineage>
</organism>
<proteinExistence type="predicted"/>
<evidence type="ECO:0000313" key="3">
    <source>
        <dbReference type="EMBL" id="RNL35517.1"/>
    </source>
</evidence>
<dbReference type="PANTHER" id="PTHR30185">
    <property type="entry name" value="CRYPTIC BETA-GLUCOSIDE BGL OPERON ANTITERMINATOR"/>
    <property type="match status" value="1"/>
</dbReference>
<reference evidence="3 4" key="1">
    <citation type="journal article" date="2019" name="Microbiol. Resour. Announc.">
        <title>Draft Genome Sequences of Type Strains of Gordonibacter faecihominis, Paraeggerthella hongkongensis, Parvibacter caecicola,Slackia equolifaciens, Slackia faecicanis, and Slackia isoflavoniconvertens.</title>
        <authorList>
            <person name="Danylec N."/>
            <person name="Stoll D.A."/>
            <person name="Dotsch A."/>
            <person name="Huch M."/>
        </authorList>
    </citation>
    <scope>NUCLEOTIDE SEQUENCE [LARGE SCALE GENOMIC DNA]</scope>
    <source>
        <strain evidence="3 4">DSM 18785</strain>
    </source>
</reference>
<name>A0A3N0AN26_9ACTN</name>
<dbReference type="AlphaFoldDB" id="A0A3N0AN26"/>
<keyword evidence="1" id="KW-0805">Transcription regulation</keyword>